<accession>A0A7C5Y3Z0</accession>
<evidence type="ECO:0000313" key="1">
    <source>
        <dbReference type="EMBL" id="HHR40355.1"/>
    </source>
</evidence>
<reference evidence="1" key="1">
    <citation type="journal article" date="2020" name="mSystems">
        <title>Genome- and Community-Level Interaction Insights into Carbon Utilization and Element Cycling Functions of Hydrothermarchaeota in Hydrothermal Sediment.</title>
        <authorList>
            <person name="Zhou Z."/>
            <person name="Liu Y."/>
            <person name="Xu W."/>
            <person name="Pan J."/>
            <person name="Luo Z.H."/>
            <person name="Li M."/>
        </authorList>
    </citation>
    <scope>NUCLEOTIDE SEQUENCE [LARGE SCALE GENOMIC DNA]</scope>
    <source>
        <strain evidence="1">SpSt-1084</strain>
    </source>
</reference>
<dbReference type="Gene3D" id="3.30.70.3120">
    <property type="match status" value="1"/>
</dbReference>
<dbReference type="InterPro" id="IPR053725">
    <property type="entry name" value="CRISPR_Cas5_sf"/>
</dbReference>
<gene>
    <name evidence="1" type="primary">cas5a</name>
    <name evidence="1" type="ORF">ENM42_00840</name>
</gene>
<name>A0A7C5Y3Z0_CALS0</name>
<comment type="caution">
    <text evidence="1">The sequence shown here is derived from an EMBL/GenBank/DDBJ whole genome shotgun (WGS) entry which is preliminary data.</text>
</comment>
<protein>
    <submittedName>
        <fullName evidence="1">Type I-A CRISPR-associated protein Cas5</fullName>
    </submittedName>
</protein>
<dbReference type="InterPro" id="IPR010153">
    <property type="entry name" value="CRISPR-assoc_prot_Cas5a-typ"/>
</dbReference>
<proteinExistence type="predicted"/>
<dbReference type="AlphaFoldDB" id="A0A7C5Y3Z0"/>
<dbReference type="NCBIfam" id="TIGR01874">
    <property type="entry name" value="cas_cas5a"/>
    <property type="match status" value="1"/>
</dbReference>
<sequence>MKYLRIDAEVHWGLLINYHAFTKSRPALRTVPPTTVIGALAQPLALIKKWPETDRENSTADKIRNFFKGVYVGQNLSLSEYSDLSKIFSYDADEKQILTDAAAVSKIYCGPVADDVSLINLVLLIDEEAARNVLGNSWIAELVSSAWAVSRIGARESVVSVRNVELGDVNQVRADEAVTKYCFPLSSGQPLDGDYLVANVVDWRSSSIGDYVAKPTVQLVVPYSMRLRKITEVKVKPTAGYVYKAGDEVVIPW</sequence>
<organism evidence="1">
    <name type="scientific">Caldiarchaeum subterraneum</name>
    <dbReference type="NCBI Taxonomy" id="311458"/>
    <lineage>
        <taxon>Archaea</taxon>
        <taxon>Nitrososphaerota</taxon>
        <taxon>Candidatus Caldarchaeales</taxon>
        <taxon>Candidatus Caldarchaeaceae</taxon>
        <taxon>Candidatus Caldarchaeum</taxon>
    </lineage>
</organism>
<dbReference type="EMBL" id="DRXS01000047">
    <property type="protein sequence ID" value="HHR40355.1"/>
    <property type="molecule type" value="Genomic_DNA"/>
</dbReference>